<evidence type="ECO:0000256" key="2">
    <source>
        <dbReference type="ARBA" id="ARBA00004245"/>
    </source>
</evidence>
<proteinExistence type="predicted"/>
<evidence type="ECO:0000256" key="6">
    <source>
        <dbReference type="SAM" id="Coils"/>
    </source>
</evidence>
<evidence type="ECO:0000256" key="4">
    <source>
        <dbReference type="ARBA" id="ARBA00023212"/>
    </source>
</evidence>
<dbReference type="Pfam" id="PF13864">
    <property type="entry name" value="Enkurin"/>
    <property type="match status" value="1"/>
</dbReference>
<organism evidence="9 10">
    <name type="scientific">Chlamydomonas eustigma</name>
    <dbReference type="NCBI Taxonomy" id="1157962"/>
    <lineage>
        <taxon>Eukaryota</taxon>
        <taxon>Viridiplantae</taxon>
        <taxon>Chlorophyta</taxon>
        <taxon>core chlorophytes</taxon>
        <taxon>Chlorophyceae</taxon>
        <taxon>CS clade</taxon>
        <taxon>Chlamydomonadales</taxon>
        <taxon>Chlamydomonadaceae</taxon>
        <taxon>Chlamydomonas</taxon>
    </lineage>
</organism>
<evidence type="ECO:0000256" key="5">
    <source>
        <dbReference type="ARBA" id="ARBA00023273"/>
    </source>
</evidence>
<feature type="coiled-coil region" evidence="6">
    <location>
        <begin position="210"/>
        <end position="239"/>
    </location>
</feature>
<evidence type="ECO:0000313" key="9">
    <source>
        <dbReference type="EMBL" id="GAX72902.1"/>
    </source>
</evidence>
<comment type="subcellular location">
    <subcellularLocation>
        <location evidence="1">Cell projection</location>
        <location evidence="1">Cilium</location>
    </subcellularLocation>
    <subcellularLocation>
        <location evidence="2">Cytoplasm</location>
        <location evidence="2">Cytoskeleton</location>
    </subcellularLocation>
</comment>
<evidence type="ECO:0000256" key="1">
    <source>
        <dbReference type="ARBA" id="ARBA00004138"/>
    </source>
</evidence>
<dbReference type="EMBL" id="BEGY01000001">
    <property type="protein sequence ID" value="GAX72902.1"/>
    <property type="molecule type" value="Genomic_DNA"/>
</dbReference>
<dbReference type="InterPro" id="IPR052102">
    <property type="entry name" value="Enkurin_domain-protein"/>
</dbReference>
<evidence type="ECO:0000313" key="10">
    <source>
        <dbReference type="Proteomes" id="UP000232323"/>
    </source>
</evidence>
<comment type="caution">
    <text evidence="9">The sequence shown here is derived from an EMBL/GenBank/DDBJ whole genome shotgun (WGS) entry which is preliminary data.</text>
</comment>
<evidence type="ECO:0000256" key="7">
    <source>
        <dbReference type="SAM" id="MobiDB-lite"/>
    </source>
</evidence>
<dbReference type="OrthoDB" id="2123594at2759"/>
<dbReference type="STRING" id="1157962.A0A250WQF9"/>
<dbReference type="InterPro" id="IPR027012">
    <property type="entry name" value="Enkurin_dom"/>
</dbReference>
<protein>
    <recommendedName>
        <fullName evidence="8">Enkurin domain-containing protein</fullName>
    </recommendedName>
</protein>
<accession>A0A250WQF9</accession>
<keyword evidence="6" id="KW-0175">Coiled coil</keyword>
<keyword evidence="3" id="KW-0963">Cytoplasm</keyword>
<keyword evidence="5" id="KW-0966">Cell projection</keyword>
<name>A0A250WQF9_9CHLO</name>
<dbReference type="PANTHER" id="PTHR21490:SF0">
    <property type="entry name" value="ENKURIN"/>
    <property type="match status" value="1"/>
</dbReference>
<evidence type="ECO:0000259" key="8">
    <source>
        <dbReference type="PROSITE" id="PS51665"/>
    </source>
</evidence>
<feature type="domain" description="Enkurin" evidence="8">
    <location>
        <begin position="149"/>
        <end position="244"/>
    </location>
</feature>
<keyword evidence="10" id="KW-1185">Reference proteome</keyword>
<dbReference type="GO" id="GO:0005929">
    <property type="term" value="C:cilium"/>
    <property type="evidence" value="ECO:0007669"/>
    <property type="project" value="UniProtKB-SubCell"/>
</dbReference>
<feature type="region of interest" description="Disordered" evidence="7">
    <location>
        <begin position="64"/>
        <end position="108"/>
    </location>
</feature>
<dbReference type="GO" id="GO:0005856">
    <property type="term" value="C:cytoskeleton"/>
    <property type="evidence" value="ECO:0007669"/>
    <property type="project" value="UniProtKB-SubCell"/>
</dbReference>
<dbReference type="Proteomes" id="UP000232323">
    <property type="component" value="Unassembled WGS sequence"/>
</dbReference>
<dbReference type="GO" id="GO:0005516">
    <property type="term" value="F:calmodulin binding"/>
    <property type="evidence" value="ECO:0007669"/>
    <property type="project" value="TreeGrafter"/>
</dbReference>
<keyword evidence="4" id="KW-0206">Cytoskeleton</keyword>
<gene>
    <name evidence="9" type="ORF">CEUSTIGMA_g357.t1</name>
</gene>
<reference evidence="9 10" key="1">
    <citation type="submission" date="2017-08" db="EMBL/GenBank/DDBJ databases">
        <title>Acidophilic green algal genome provides insights into adaptation to an acidic environment.</title>
        <authorList>
            <person name="Hirooka S."/>
            <person name="Hirose Y."/>
            <person name="Kanesaki Y."/>
            <person name="Higuchi S."/>
            <person name="Fujiwara T."/>
            <person name="Onuma R."/>
            <person name="Era A."/>
            <person name="Ohbayashi R."/>
            <person name="Uzuka A."/>
            <person name="Nozaki H."/>
            <person name="Yoshikawa H."/>
            <person name="Miyagishima S.Y."/>
        </authorList>
    </citation>
    <scope>NUCLEOTIDE SEQUENCE [LARGE SCALE GENOMIC DNA]</scope>
    <source>
        <strain evidence="9 10">NIES-2499</strain>
    </source>
</reference>
<evidence type="ECO:0000256" key="3">
    <source>
        <dbReference type="ARBA" id="ARBA00022490"/>
    </source>
</evidence>
<dbReference type="PANTHER" id="PTHR21490">
    <property type="entry name" value="ENKURIN-RELATED"/>
    <property type="match status" value="1"/>
</dbReference>
<dbReference type="PROSITE" id="PS51665">
    <property type="entry name" value="ENKURIN"/>
    <property type="match status" value="1"/>
</dbReference>
<dbReference type="AlphaFoldDB" id="A0A250WQF9"/>
<sequence>MVQYQDEESVYNLIPREQIIPTRPPRHVSGYPSKVHPHDLEFGQTKLQGHANFGLPNGANAVSPSKFLKSHEKSPVLPEPSIPSQTKTKLKAPVPLKDDRPTMGLTSNKNYITSNAVEAILSKPGKVPQDPFQWTTRPGYGEVPVYLRRNKQAIMREKEHFEQYVKMRNQPESGQMVSQMSAEDRAQLILHLKRKWGKVNHHFQGFSLSVDNEMKKRRKEELERQLAEIERDIKTLERGDTILVMDE</sequence>